<dbReference type="PANTHER" id="PTHR24388">
    <property type="entry name" value="ZINC FINGER PROTEIN"/>
    <property type="match status" value="1"/>
</dbReference>
<dbReference type="InterPro" id="IPR013087">
    <property type="entry name" value="Znf_C2H2_type"/>
</dbReference>
<dbReference type="OrthoDB" id="10018191at2759"/>
<evidence type="ECO:0000256" key="8">
    <source>
        <dbReference type="SAM" id="MobiDB-lite"/>
    </source>
</evidence>
<feature type="domain" description="C2H2-type" evidence="9">
    <location>
        <begin position="198"/>
        <end position="225"/>
    </location>
</feature>
<evidence type="ECO:0000256" key="3">
    <source>
        <dbReference type="ARBA" id="ARBA00022737"/>
    </source>
</evidence>
<dbReference type="InterPro" id="IPR036236">
    <property type="entry name" value="Znf_C2H2_sf"/>
</dbReference>
<evidence type="ECO:0000313" key="10">
    <source>
        <dbReference type="EMBL" id="CUS20295.1"/>
    </source>
</evidence>
<reference evidence="11" key="1">
    <citation type="submission" date="2015-10" db="EMBL/GenBank/DDBJ databases">
        <authorList>
            <person name="Devillers H."/>
        </authorList>
    </citation>
    <scope>NUCLEOTIDE SEQUENCE [LARGE SCALE GENOMIC DNA]</scope>
</reference>
<dbReference type="GO" id="GO:0000978">
    <property type="term" value="F:RNA polymerase II cis-regulatory region sequence-specific DNA binding"/>
    <property type="evidence" value="ECO:0007669"/>
    <property type="project" value="TreeGrafter"/>
</dbReference>
<feature type="compositionally biased region" description="Low complexity" evidence="8">
    <location>
        <begin position="253"/>
        <end position="268"/>
    </location>
</feature>
<dbReference type="GO" id="GO:0005634">
    <property type="term" value="C:nucleus"/>
    <property type="evidence" value="ECO:0007669"/>
    <property type="project" value="UniProtKB-SubCell"/>
</dbReference>
<evidence type="ECO:0000313" key="11">
    <source>
        <dbReference type="Proteomes" id="UP000236544"/>
    </source>
</evidence>
<dbReference type="SMART" id="SM00355">
    <property type="entry name" value="ZnF_C2H2"/>
    <property type="match status" value="2"/>
</dbReference>
<keyword evidence="2" id="KW-0479">Metal-binding</keyword>
<keyword evidence="11" id="KW-1185">Reference proteome</keyword>
<dbReference type="Gene3D" id="3.30.160.60">
    <property type="entry name" value="Classic Zinc Finger"/>
    <property type="match status" value="1"/>
</dbReference>
<evidence type="ECO:0000256" key="2">
    <source>
        <dbReference type="ARBA" id="ARBA00022723"/>
    </source>
</evidence>
<evidence type="ECO:0000259" key="9">
    <source>
        <dbReference type="PROSITE" id="PS50157"/>
    </source>
</evidence>
<dbReference type="InterPro" id="IPR050527">
    <property type="entry name" value="Snail/Krueppel_Znf"/>
</dbReference>
<feature type="region of interest" description="Disordered" evidence="8">
    <location>
        <begin position="253"/>
        <end position="280"/>
    </location>
</feature>
<dbReference type="PANTHER" id="PTHR24388:SF54">
    <property type="entry name" value="PROTEIN ESCARGOT"/>
    <property type="match status" value="1"/>
</dbReference>
<dbReference type="AlphaFoldDB" id="A0A0P1KL43"/>
<sequence>MNGSQSVTLPPISSFDSLVRAAEHEHLVRSQHGQWQGQSSLVSGGAGCHMSSMGGLGPALVGTRSGPETAVPTHNYFIASGPGCYSPGSRHRDGGAGAGAGARALPGAAAVSEMRHVGDGRGNIPAPRAGAATAAAAAAGPDSGKTPVSSPTSNDSVAGSAPRAAKPRRKKQCPVCHNFYANLSTHKSSHMLPEHKPHKCPVCARGFTRNNDLLRHRKRHWKDEIIGAGPGIGGAAREVEATAAAAAAAAGLSPGASSASSGSAALADASDRPAGEALSPQQQLRSLHQIKGTFHCPYKSALIALDMETYPGKQRELVFETSECHQTGVFSRCDTFKNHLKALHFEYPPGTKKKDRSSVAGRCKQCGRHFANVGEWLNAHVGKDCGYVYH</sequence>
<organism evidence="10 11">
    <name type="scientific">Lachancea quebecensis</name>
    <dbReference type="NCBI Taxonomy" id="1654605"/>
    <lineage>
        <taxon>Eukaryota</taxon>
        <taxon>Fungi</taxon>
        <taxon>Dikarya</taxon>
        <taxon>Ascomycota</taxon>
        <taxon>Saccharomycotina</taxon>
        <taxon>Saccharomycetes</taxon>
        <taxon>Saccharomycetales</taxon>
        <taxon>Saccharomycetaceae</taxon>
        <taxon>Lachancea</taxon>
    </lineage>
</organism>
<comment type="subcellular location">
    <subcellularLocation>
        <location evidence="1">Nucleus</location>
    </subcellularLocation>
</comment>
<name>A0A0P1KL43_9SACH</name>
<dbReference type="PROSITE" id="PS00028">
    <property type="entry name" value="ZINC_FINGER_C2H2_1"/>
    <property type="match status" value="1"/>
</dbReference>
<feature type="compositionally biased region" description="Low complexity" evidence="8">
    <location>
        <begin position="125"/>
        <end position="141"/>
    </location>
</feature>
<feature type="region of interest" description="Disordered" evidence="8">
    <location>
        <begin position="118"/>
        <end position="171"/>
    </location>
</feature>
<evidence type="ECO:0000256" key="5">
    <source>
        <dbReference type="ARBA" id="ARBA00022833"/>
    </source>
</evidence>
<dbReference type="PROSITE" id="PS50157">
    <property type="entry name" value="ZINC_FINGER_C2H2_2"/>
    <property type="match status" value="1"/>
</dbReference>
<evidence type="ECO:0000256" key="4">
    <source>
        <dbReference type="ARBA" id="ARBA00022771"/>
    </source>
</evidence>
<feature type="compositionally biased region" description="Polar residues" evidence="8">
    <location>
        <begin position="146"/>
        <end position="157"/>
    </location>
</feature>
<keyword evidence="6" id="KW-0539">Nucleus</keyword>
<dbReference type="Proteomes" id="UP000236544">
    <property type="component" value="Unassembled WGS sequence"/>
</dbReference>
<accession>A0A0P1KL43</accession>
<evidence type="ECO:0000256" key="7">
    <source>
        <dbReference type="PROSITE-ProRule" id="PRU00042"/>
    </source>
</evidence>
<proteinExistence type="predicted"/>
<keyword evidence="3" id="KW-0677">Repeat</keyword>
<dbReference type="GO" id="GO:0008270">
    <property type="term" value="F:zinc ion binding"/>
    <property type="evidence" value="ECO:0007669"/>
    <property type="project" value="UniProtKB-KW"/>
</dbReference>
<dbReference type="EMBL" id="LN890560">
    <property type="protein sequence ID" value="CUS20295.1"/>
    <property type="molecule type" value="Genomic_DNA"/>
</dbReference>
<dbReference type="FunFam" id="3.30.160.60:FF:000446">
    <property type="entry name" value="Zinc finger protein"/>
    <property type="match status" value="1"/>
</dbReference>
<keyword evidence="5" id="KW-0862">Zinc</keyword>
<gene>
    <name evidence="10" type="ORF">LAQU0_S01e03400g</name>
</gene>
<keyword evidence="4 7" id="KW-0863">Zinc-finger</keyword>
<evidence type="ECO:0000256" key="6">
    <source>
        <dbReference type="ARBA" id="ARBA00023242"/>
    </source>
</evidence>
<protein>
    <submittedName>
        <fullName evidence="10">LAQU0S01e03400g1_1</fullName>
    </submittedName>
</protein>
<dbReference type="GO" id="GO:0000981">
    <property type="term" value="F:DNA-binding transcription factor activity, RNA polymerase II-specific"/>
    <property type="evidence" value="ECO:0007669"/>
    <property type="project" value="TreeGrafter"/>
</dbReference>
<dbReference type="SUPFAM" id="SSF57667">
    <property type="entry name" value="beta-beta-alpha zinc fingers"/>
    <property type="match status" value="1"/>
</dbReference>
<evidence type="ECO:0000256" key="1">
    <source>
        <dbReference type="ARBA" id="ARBA00004123"/>
    </source>
</evidence>